<evidence type="ECO:0000313" key="2">
    <source>
        <dbReference type="Proteomes" id="UP000270094"/>
    </source>
</evidence>
<proteinExistence type="predicted"/>
<gene>
    <name evidence="1" type="ORF">SVUK_LOCUS2828</name>
</gene>
<keyword evidence="2" id="KW-1185">Reference proteome</keyword>
<protein>
    <submittedName>
        <fullName evidence="1">Uncharacterized protein</fullName>
    </submittedName>
</protein>
<organism evidence="1 2">
    <name type="scientific">Strongylus vulgaris</name>
    <name type="common">Blood worm</name>
    <dbReference type="NCBI Taxonomy" id="40348"/>
    <lineage>
        <taxon>Eukaryota</taxon>
        <taxon>Metazoa</taxon>
        <taxon>Ecdysozoa</taxon>
        <taxon>Nematoda</taxon>
        <taxon>Chromadorea</taxon>
        <taxon>Rhabditida</taxon>
        <taxon>Rhabditina</taxon>
        <taxon>Rhabditomorpha</taxon>
        <taxon>Strongyloidea</taxon>
        <taxon>Strongylidae</taxon>
        <taxon>Strongylus</taxon>
    </lineage>
</organism>
<evidence type="ECO:0000313" key="1">
    <source>
        <dbReference type="EMBL" id="VDM67830.1"/>
    </source>
</evidence>
<dbReference type="OrthoDB" id="5818670at2759"/>
<dbReference type="Proteomes" id="UP000270094">
    <property type="component" value="Unassembled WGS sequence"/>
</dbReference>
<sequence length="118" mass="13395">MQDIGKHLSIHENLDLRGAAGNLLETFAADVDTVPDLLILLNDSAGFLNKESRQRLEHRISKLIEEDLAAKEYDSNEAQVYRRLLYTSALRSSEDTYAPSIEQRYSFLAPHCRAHPIL</sequence>
<name>A0A3P7I4Z2_STRVU</name>
<dbReference type="AlphaFoldDB" id="A0A3P7I4Z2"/>
<reference evidence="1 2" key="1">
    <citation type="submission" date="2018-11" db="EMBL/GenBank/DDBJ databases">
        <authorList>
            <consortium name="Pathogen Informatics"/>
        </authorList>
    </citation>
    <scope>NUCLEOTIDE SEQUENCE [LARGE SCALE GENOMIC DNA]</scope>
</reference>
<dbReference type="EMBL" id="UYYB01006671">
    <property type="protein sequence ID" value="VDM67830.1"/>
    <property type="molecule type" value="Genomic_DNA"/>
</dbReference>
<accession>A0A3P7I4Z2</accession>